<dbReference type="SMART" id="SM00473">
    <property type="entry name" value="PAN_AP"/>
    <property type="match status" value="1"/>
</dbReference>
<feature type="transmembrane region" description="Helical" evidence="2">
    <location>
        <begin position="469"/>
        <end position="494"/>
    </location>
</feature>
<dbReference type="Gene3D" id="3.50.4.10">
    <property type="entry name" value="Hepatocyte Growth Factor"/>
    <property type="match status" value="1"/>
</dbReference>
<dbReference type="CDD" id="cd01099">
    <property type="entry name" value="PAN_AP_HGF"/>
    <property type="match status" value="1"/>
</dbReference>
<evidence type="ECO:0000259" key="3">
    <source>
        <dbReference type="PROSITE" id="PS50948"/>
    </source>
</evidence>
<dbReference type="Pfam" id="PF00024">
    <property type="entry name" value="PAN_1"/>
    <property type="match status" value="1"/>
</dbReference>
<dbReference type="PaxDb" id="67767-A0A0J7NBH3"/>
<comment type="caution">
    <text evidence="5">The sequence shown here is derived from an EMBL/GenBank/DDBJ whole genome shotgun (WGS) entry which is preliminary data.</text>
</comment>
<dbReference type="InterPro" id="IPR052774">
    <property type="entry name" value="Celegans_DevNeuronal_Protein"/>
</dbReference>
<evidence type="ECO:0000313" key="6">
    <source>
        <dbReference type="Proteomes" id="UP000036403"/>
    </source>
</evidence>
<dbReference type="PROSITE" id="PS51034">
    <property type="entry name" value="ZP_2"/>
    <property type="match status" value="1"/>
</dbReference>
<name>A0A0J7NBH3_LASNI</name>
<dbReference type="SUPFAM" id="SSF57414">
    <property type="entry name" value="Hairpin loop containing domain-like"/>
    <property type="match status" value="1"/>
</dbReference>
<dbReference type="PROSITE" id="PS50948">
    <property type="entry name" value="PAN"/>
    <property type="match status" value="1"/>
</dbReference>
<evidence type="ECO:0000259" key="4">
    <source>
        <dbReference type="PROSITE" id="PS51034"/>
    </source>
</evidence>
<accession>A0A0J7NBH3</accession>
<feature type="domain" description="Apple" evidence="3">
    <location>
        <begin position="94"/>
        <end position="188"/>
    </location>
</feature>
<proteinExistence type="predicted"/>
<feature type="compositionally biased region" description="Polar residues" evidence="1">
    <location>
        <begin position="404"/>
        <end position="415"/>
    </location>
</feature>
<keyword evidence="2" id="KW-0472">Membrane</keyword>
<protein>
    <submittedName>
        <fullName evidence="5">Uncharacterized protein</fullName>
    </submittedName>
</protein>
<evidence type="ECO:0000313" key="5">
    <source>
        <dbReference type="EMBL" id="KMQ89965.1"/>
    </source>
</evidence>
<dbReference type="GO" id="GO:0009653">
    <property type="term" value="P:anatomical structure morphogenesis"/>
    <property type="evidence" value="ECO:0007669"/>
    <property type="project" value="TreeGrafter"/>
</dbReference>
<feature type="region of interest" description="Disordered" evidence="1">
    <location>
        <begin position="395"/>
        <end position="429"/>
    </location>
</feature>
<feature type="compositionally biased region" description="Basic and acidic residues" evidence="1">
    <location>
        <begin position="1"/>
        <end position="11"/>
    </location>
</feature>
<dbReference type="EMBL" id="LBMM01007176">
    <property type="protein sequence ID" value="KMQ89965.1"/>
    <property type="molecule type" value="Genomic_DNA"/>
</dbReference>
<organism evidence="5 6">
    <name type="scientific">Lasius niger</name>
    <name type="common">Black garden ant</name>
    <dbReference type="NCBI Taxonomy" id="67767"/>
    <lineage>
        <taxon>Eukaryota</taxon>
        <taxon>Metazoa</taxon>
        <taxon>Ecdysozoa</taxon>
        <taxon>Arthropoda</taxon>
        <taxon>Hexapoda</taxon>
        <taxon>Insecta</taxon>
        <taxon>Pterygota</taxon>
        <taxon>Neoptera</taxon>
        <taxon>Endopterygota</taxon>
        <taxon>Hymenoptera</taxon>
        <taxon>Apocrita</taxon>
        <taxon>Aculeata</taxon>
        <taxon>Formicoidea</taxon>
        <taxon>Formicidae</taxon>
        <taxon>Formicinae</taxon>
        <taxon>Lasius</taxon>
        <taxon>Lasius</taxon>
    </lineage>
</organism>
<dbReference type="InterPro" id="IPR001507">
    <property type="entry name" value="ZP_dom"/>
</dbReference>
<keyword evidence="2" id="KW-0812">Transmembrane</keyword>
<dbReference type="PANTHER" id="PTHR47327:SF9">
    <property type="entry name" value="NO MECHANORECEPTOR POTENTIAL A, ISOFORM A"/>
    <property type="match status" value="1"/>
</dbReference>
<dbReference type="PANTHER" id="PTHR47327">
    <property type="entry name" value="FI18240P1-RELATED"/>
    <property type="match status" value="1"/>
</dbReference>
<dbReference type="AlphaFoldDB" id="A0A0J7NBH3"/>
<evidence type="ECO:0000256" key="1">
    <source>
        <dbReference type="SAM" id="MobiDB-lite"/>
    </source>
</evidence>
<sequence length="611" mass="67068">MYSHGFVDDVRGPQSHGPEPRPHYAGGGPYGPAARPSAGGYGGYGSDGAGGGGGGGGGGIVGGGYIGEGGVYNSRPFGTAGGPIIGRPPLVSRCDEQDNFRQVGPHTRVRKPFVRRYTTSSSLAQCERECADARDFVCRSFNYRPYAAPYGAERDNCELSDRDSRDMDMGNPVYYDTGSDYDFYERNNGRQGADGECLDVSQVCSEDGMEFTLRTPEGFIGRIYTYGYYDRCFFRGNGGTVNVLRISGPQGYPECGTQRGRPTTTIAVGDPLTFRLEAQEGYNYVTDIFATNVIARDPYSGRSVQLIDRYGCPVDNYVFPGLDRLRDGDSLEARFNAFKIPESNFLVFEANVRTCRDGCQPAYCSGGTGRSEPSFGRRRRDVNNDTIADEDEMSPITVTDGDTENASTTNFNATGIANDEPENGDDEEEEEHVREMIEVLDSRMDIEDETVVERQTKIPENICITQNEYYGLVTAVGILVVLLASIVLLSMLVYRKYVYSVIMKNRRLDKTCNRSSHSDEPYSSRVNNFSFMRAGLQKPFQASSISRSMSNAIGQRFASSSTALEGAVGLSTGRRSGFDPSEPIYTDPSLFEVTRCSNIAKSALNDNFHLM</sequence>
<keyword evidence="2" id="KW-1133">Transmembrane helix</keyword>
<feature type="domain" description="ZP" evidence="4">
    <location>
        <begin position="93"/>
        <end position="371"/>
    </location>
</feature>
<feature type="region of interest" description="Disordered" evidence="1">
    <location>
        <begin position="1"/>
        <end position="32"/>
    </location>
</feature>
<keyword evidence="6" id="KW-1185">Reference proteome</keyword>
<dbReference type="InterPro" id="IPR003609">
    <property type="entry name" value="Pan_app"/>
</dbReference>
<gene>
    <name evidence="5" type="ORF">RF55_10333</name>
</gene>
<feature type="compositionally biased region" description="Acidic residues" evidence="1">
    <location>
        <begin position="419"/>
        <end position="429"/>
    </location>
</feature>
<dbReference type="STRING" id="67767.A0A0J7NBH3"/>
<reference evidence="5 6" key="1">
    <citation type="submission" date="2015-04" db="EMBL/GenBank/DDBJ databases">
        <title>Lasius niger genome sequencing.</title>
        <authorList>
            <person name="Konorov E.A."/>
            <person name="Nikitin M.A."/>
            <person name="Kirill M.V."/>
            <person name="Chang P."/>
        </authorList>
    </citation>
    <scope>NUCLEOTIDE SEQUENCE [LARGE SCALE GENOMIC DNA]</scope>
    <source>
        <tissue evidence="5">Whole</tissue>
    </source>
</reference>
<evidence type="ECO:0000256" key="2">
    <source>
        <dbReference type="SAM" id="Phobius"/>
    </source>
</evidence>
<dbReference type="OrthoDB" id="6423981at2759"/>
<dbReference type="Proteomes" id="UP000036403">
    <property type="component" value="Unassembled WGS sequence"/>
</dbReference>